<feature type="transmembrane region" description="Helical" evidence="1">
    <location>
        <begin position="72"/>
        <end position="92"/>
    </location>
</feature>
<proteinExistence type="predicted"/>
<feature type="transmembrane region" description="Helical" evidence="1">
    <location>
        <begin position="210"/>
        <end position="228"/>
    </location>
</feature>
<feature type="transmembrane region" description="Helical" evidence="1">
    <location>
        <begin position="146"/>
        <end position="164"/>
    </location>
</feature>
<sequence length="372" mass="38746">MLMTSADGAARGLIASVIGAACVLLMSGAATLVTQAGLGQRVNALWMSALALTTMALVPLSMSRISRGHGTLATAATLIATMSAMGAVPAYMNGLEHRTATFGLVMLVGGVLLICGWRLSGAPALLTDNFDRSKDANKNANRPTRALQTTGSTMLLAWFAGLSSGSLARFQLYAICGVSGVQPLWQIVFSVGAVCAVALIADRSGNIKRTLIVLYVLRAVLIGALAAVDGPTLALHAGKMFLVLDCLTIPALMKLRGKSRSAMSAGCPGVAHHIGMVMGATLSMTPYFFGDGFMVLYVLSAIANVICAGTLAANWLDRSAILEHPTHPPHRPAPSGEREVRAGKYECLVTHAECARARIPDAPLPQLRGGPT</sequence>
<evidence type="ECO:0000313" key="2">
    <source>
        <dbReference type="EMBL" id="CAE6753811.1"/>
    </source>
</evidence>
<protein>
    <recommendedName>
        <fullName evidence="4">MFS transporter</fullName>
    </recommendedName>
</protein>
<evidence type="ECO:0000256" key="1">
    <source>
        <dbReference type="SAM" id="Phobius"/>
    </source>
</evidence>
<keyword evidence="1" id="KW-0472">Membrane</keyword>
<keyword evidence="1" id="KW-0812">Transmembrane</keyword>
<evidence type="ECO:0008006" key="4">
    <source>
        <dbReference type="Google" id="ProtNLM"/>
    </source>
</evidence>
<feature type="transmembrane region" description="Helical" evidence="1">
    <location>
        <begin position="12"/>
        <end position="32"/>
    </location>
</feature>
<dbReference type="Proteomes" id="UP000672526">
    <property type="component" value="Unassembled WGS sequence"/>
</dbReference>
<dbReference type="EMBL" id="CAJNBK010000007">
    <property type="protein sequence ID" value="CAE6753811.1"/>
    <property type="molecule type" value="Genomic_DNA"/>
</dbReference>
<comment type="caution">
    <text evidence="2">The sequence shown here is derived from an EMBL/GenBank/DDBJ whole genome shotgun (WGS) entry which is preliminary data.</text>
</comment>
<keyword evidence="3" id="KW-1185">Reference proteome</keyword>
<keyword evidence="1" id="KW-1133">Transmembrane helix</keyword>
<name>A0ABM8RHQ1_9BURK</name>
<feature type="transmembrane region" description="Helical" evidence="1">
    <location>
        <begin position="104"/>
        <end position="126"/>
    </location>
</feature>
<feature type="transmembrane region" description="Helical" evidence="1">
    <location>
        <begin position="44"/>
        <end position="60"/>
    </location>
</feature>
<evidence type="ECO:0000313" key="3">
    <source>
        <dbReference type="Proteomes" id="UP000672526"/>
    </source>
</evidence>
<accession>A0ABM8RHQ1</accession>
<gene>
    <name evidence="2" type="ORF">R69888_03088</name>
</gene>
<organism evidence="2 3">
    <name type="scientific">Paraburkholderia haematera</name>
    <dbReference type="NCBI Taxonomy" id="2793077"/>
    <lineage>
        <taxon>Bacteria</taxon>
        <taxon>Pseudomonadati</taxon>
        <taxon>Pseudomonadota</taxon>
        <taxon>Betaproteobacteria</taxon>
        <taxon>Burkholderiales</taxon>
        <taxon>Burkholderiaceae</taxon>
        <taxon>Paraburkholderia</taxon>
    </lineage>
</organism>
<reference evidence="2 3" key="1">
    <citation type="submission" date="2021-02" db="EMBL/GenBank/DDBJ databases">
        <authorList>
            <person name="Vanwijnsberghe S."/>
        </authorList>
    </citation>
    <scope>NUCLEOTIDE SEQUENCE [LARGE SCALE GENOMIC DNA]</scope>
    <source>
        <strain evidence="2 3">LMG 31837</strain>
    </source>
</reference>
<feature type="transmembrane region" description="Helical" evidence="1">
    <location>
        <begin position="184"/>
        <end position="201"/>
    </location>
</feature>
<feature type="transmembrane region" description="Helical" evidence="1">
    <location>
        <begin position="295"/>
        <end position="316"/>
    </location>
</feature>